<dbReference type="AlphaFoldDB" id="A0A3S3R7K9"/>
<feature type="transmembrane region" description="Helical" evidence="1">
    <location>
        <begin position="12"/>
        <end position="40"/>
    </location>
</feature>
<organism evidence="2 3">
    <name type="scientific">Pedobacter chitinilyticus</name>
    <dbReference type="NCBI Taxonomy" id="2233776"/>
    <lineage>
        <taxon>Bacteria</taxon>
        <taxon>Pseudomonadati</taxon>
        <taxon>Bacteroidota</taxon>
        <taxon>Sphingobacteriia</taxon>
        <taxon>Sphingobacteriales</taxon>
        <taxon>Sphingobacteriaceae</taxon>
        <taxon>Pedobacter</taxon>
    </lineage>
</organism>
<keyword evidence="1" id="KW-1133">Transmembrane helix</keyword>
<keyword evidence="1" id="KW-0472">Membrane</keyword>
<gene>
    <name evidence="2" type="ORF">DPV69_09000</name>
</gene>
<reference evidence="2 3" key="1">
    <citation type="submission" date="2018-06" db="EMBL/GenBank/DDBJ databases">
        <title>Pedobacter endophyticus sp. nov., an endophytic bacterium isolated from a leaf of Triticum aestivum.</title>
        <authorList>
            <person name="Zhang L."/>
        </authorList>
    </citation>
    <scope>NUCLEOTIDE SEQUENCE [LARGE SCALE GENOMIC DNA]</scope>
    <source>
        <strain evidence="2 3">CM134L-2</strain>
    </source>
</reference>
<accession>A0A3S3R7K9</accession>
<name>A0A3S3R7K9_9SPHI</name>
<dbReference type="InterPro" id="IPR011655">
    <property type="entry name" value="MpPF26"/>
</dbReference>
<proteinExistence type="predicted"/>
<evidence type="ECO:0000256" key="1">
    <source>
        <dbReference type="SAM" id="Phobius"/>
    </source>
</evidence>
<comment type="caution">
    <text evidence="2">The sequence shown here is derived from an EMBL/GenBank/DDBJ whole genome shotgun (WGS) entry which is preliminary data.</text>
</comment>
<keyword evidence="3" id="KW-1185">Reference proteome</keyword>
<dbReference type="Pfam" id="PF07666">
    <property type="entry name" value="MpPF26"/>
    <property type="match status" value="1"/>
</dbReference>
<sequence>MQMALPNATIVLVLGILSIVTCCCFYGLIGLVLGIVALILSRKDKQNYLANMSYYTVSSYKNLNAGRVCAIIGLILSAIALLFCILFAIFFGFSALNDQEALKEILREMQ</sequence>
<dbReference type="Proteomes" id="UP000284120">
    <property type="component" value="Unassembled WGS sequence"/>
</dbReference>
<dbReference type="NCBIfam" id="NF040945">
    <property type="entry name" value="CCC_membrane"/>
    <property type="match status" value="1"/>
</dbReference>
<protein>
    <submittedName>
        <fullName evidence="2">DUF4190 domain-containing protein</fullName>
    </submittedName>
</protein>
<dbReference type="EMBL" id="SAYW01000002">
    <property type="protein sequence ID" value="RWU08702.1"/>
    <property type="molecule type" value="Genomic_DNA"/>
</dbReference>
<feature type="transmembrane region" description="Helical" evidence="1">
    <location>
        <begin position="68"/>
        <end position="93"/>
    </location>
</feature>
<evidence type="ECO:0000313" key="3">
    <source>
        <dbReference type="Proteomes" id="UP000284120"/>
    </source>
</evidence>
<keyword evidence="1" id="KW-0812">Transmembrane</keyword>
<evidence type="ECO:0000313" key="2">
    <source>
        <dbReference type="EMBL" id="RWU08702.1"/>
    </source>
</evidence>